<dbReference type="Pfam" id="PF00903">
    <property type="entry name" value="Glyoxalase"/>
    <property type="match status" value="1"/>
</dbReference>
<dbReference type="Gene3D" id="3.10.180.10">
    <property type="entry name" value="2,3-Dihydroxybiphenyl 1,2-Dioxygenase, domain 1"/>
    <property type="match status" value="1"/>
</dbReference>
<gene>
    <name evidence="2" type="ORF">LMG3441_00260</name>
</gene>
<proteinExistence type="predicted"/>
<dbReference type="Proteomes" id="UP000494269">
    <property type="component" value="Unassembled WGS sequence"/>
</dbReference>
<dbReference type="SUPFAM" id="SSF54593">
    <property type="entry name" value="Glyoxalase/Bleomycin resistance protein/Dihydroxybiphenyl dioxygenase"/>
    <property type="match status" value="1"/>
</dbReference>
<organism evidence="2 3">
    <name type="scientific">Achromobacter kerstersii</name>
    <dbReference type="NCBI Taxonomy" id="1353890"/>
    <lineage>
        <taxon>Bacteria</taxon>
        <taxon>Pseudomonadati</taxon>
        <taxon>Pseudomonadota</taxon>
        <taxon>Betaproteobacteria</taxon>
        <taxon>Burkholderiales</taxon>
        <taxon>Alcaligenaceae</taxon>
        <taxon>Achromobacter</taxon>
    </lineage>
</organism>
<dbReference type="PANTHER" id="PTHR21366">
    <property type="entry name" value="GLYOXALASE FAMILY PROTEIN"/>
    <property type="match status" value="1"/>
</dbReference>
<dbReference type="AlphaFoldDB" id="A0A6S6Z8M4"/>
<name>A0A6S6Z8M4_9BURK</name>
<evidence type="ECO:0000259" key="1">
    <source>
        <dbReference type="PROSITE" id="PS51819"/>
    </source>
</evidence>
<feature type="domain" description="VOC" evidence="1">
    <location>
        <begin position="8"/>
        <end position="134"/>
    </location>
</feature>
<dbReference type="InterPro" id="IPR050383">
    <property type="entry name" value="GlyoxalaseI/FosfomycinResist"/>
</dbReference>
<dbReference type="InterPro" id="IPR037523">
    <property type="entry name" value="VOC_core"/>
</dbReference>
<evidence type="ECO:0000313" key="2">
    <source>
        <dbReference type="EMBL" id="CAB3655291.1"/>
    </source>
</evidence>
<reference evidence="2 3" key="1">
    <citation type="submission" date="2020-04" db="EMBL/GenBank/DDBJ databases">
        <authorList>
            <person name="De Canck E."/>
        </authorList>
    </citation>
    <scope>NUCLEOTIDE SEQUENCE [LARGE SCALE GENOMIC DNA]</scope>
    <source>
        <strain evidence="2 3">LMG 3441</strain>
    </source>
</reference>
<dbReference type="InterPro" id="IPR004360">
    <property type="entry name" value="Glyas_Fos-R_dOase_dom"/>
</dbReference>
<dbReference type="RefSeq" id="WP_175168504.1">
    <property type="nucleotide sequence ID" value="NZ_CADIJQ010000001.1"/>
</dbReference>
<keyword evidence="3" id="KW-1185">Reference proteome</keyword>
<dbReference type="PANTHER" id="PTHR21366:SF14">
    <property type="entry name" value="GLYOXALASE DOMAIN-CONTAINING PROTEIN 5"/>
    <property type="match status" value="1"/>
</dbReference>
<protein>
    <recommendedName>
        <fullName evidence="1">VOC domain-containing protein</fullName>
    </recommendedName>
</protein>
<evidence type="ECO:0000313" key="3">
    <source>
        <dbReference type="Proteomes" id="UP000494269"/>
    </source>
</evidence>
<sequence length="136" mass="14715">MSVFQIKHLDHVVLRVRDMERSVDFYTKVLGCSIRKKNEKLAMIHLGAGGSMIDLVDVQGPLGAAGGLAPGKEGHNVDHFCLRVDPFDETAILKHLQAFGVAADKAVMRYGAEGEGLSIYCLDPDGNQIELKGPAI</sequence>
<dbReference type="InterPro" id="IPR029068">
    <property type="entry name" value="Glyas_Bleomycin-R_OHBP_Dase"/>
</dbReference>
<dbReference type="PROSITE" id="PS51819">
    <property type="entry name" value="VOC"/>
    <property type="match status" value="1"/>
</dbReference>
<dbReference type="EMBL" id="CADIJQ010000001">
    <property type="protein sequence ID" value="CAB3655291.1"/>
    <property type="molecule type" value="Genomic_DNA"/>
</dbReference>
<accession>A0A6S6Z8M4</accession>